<comment type="caution">
    <text evidence="3">The sequence shown here is derived from an EMBL/GenBank/DDBJ whole genome shotgun (WGS) entry which is preliminary data.</text>
</comment>
<gene>
    <name evidence="3" type="ORF">F5050DRAFT_1578894</name>
</gene>
<dbReference type="PANTHER" id="PTHR10362">
    <property type="entry name" value="HISTIDINE AMMONIA-LYASE"/>
    <property type="match status" value="1"/>
</dbReference>
<dbReference type="InterPro" id="IPR008948">
    <property type="entry name" value="L-Aspartase-like"/>
</dbReference>
<evidence type="ECO:0000256" key="2">
    <source>
        <dbReference type="RuleBase" id="RU003954"/>
    </source>
</evidence>
<reference evidence="3" key="1">
    <citation type="submission" date="2022-08" db="EMBL/GenBank/DDBJ databases">
        <authorList>
            <consortium name="DOE Joint Genome Institute"/>
            <person name="Min B."/>
            <person name="Riley R."/>
            <person name="Sierra-Patev S."/>
            <person name="Naranjo-Ortiz M."/>
            <person name="Looney B."/>
            <person name="Konkel Z."/>
            <person name="Slot J.C."/>
            <person name="Sakamoto Y."/>
            <person name="Steenwyk J.L."/>
            <person name="Rokas A."/>
            <person name="Carro J."/>
            <person name="Camarero S."/>
            <person name="Ferreira P."/>
            <person name="Molpeceres G."/>
            <person name="Ruiz-Duenas F.J."/>
            <person name="Serrano A."/>
            <person name="Henrissat B."/>
            <person name="Drula E."/>
            <person name="Hughes K.W."/>
            <person name="Mata J.L."/>
            <person name="Ishikawa N.K."/>
            <person name="Vargas-Isla R."/>
            <person name="Ushijima S."/>
            <person name="Smith C.A."/>
            <person name="Ahrendt S."/>
            <person name="Andreopoulos W."/>
            <person name="He G."/>
            <person name="Labutti K."/>
            <person name="Lipzen A."/>
            <person name="Ng V."/>
            <person name="Sandor L."/>
            <person name="Barry K."/>
            <person name="Martinez A.T."/>
            <person name="Xiao Y."/>
            <person name="Gibbons J.G."/>
            <person name="Terashima K."/>
            <person name="Hibbett D.S."/>
            <person name="Grigoriev I.V."/>
        </authorList>
    </citation>
    <scope>NUCLEOTIDE SEQUENCE</scope>
    <source>
        <strain evidence="3">TFB10827</strain>
    </source>
</reference>
<keyword evidence="4" id="KW-1185">Reference proteome</keyword>
<dbReference type="InterPro" id="IPR023144">
    <property type="entry name" value="Phe_NH3-lyase_shielding_dom_sf"/>
</dbReference>
<accession>A0ABQ8Q329</accession>
<name>A0ABQ8Q329_9AGAR</name>
<evidence type="ECO:0000256" key="1">
    <source>
        <dbReference type="ARBA" id="ARBA00007238"/>
    </source>
</evidence>
<sequence length="705" mass="77867">MASAHLGLLASQLSALHSYDNGTGFAFIDGHSLDVPSVIAVSRKNHVPKIDDSDATKERISAAVDVVQSLALEVQSQYGVTTGFGGSATTRTKRTALLQKALLASIQCGILPDFRSSKGEKVLTPEEYSLLLPQDWIRGTMFVRLNSIIRAQSGTRWIIIENLHKLIQENVAPCAPLRQSISASGDLGPLAYISSILTGNPDIFAWHGEGEDRKIYDSATLLEKLNLEPIDLIAKEGLALVNGTAASAAVSALAIHDCHILALASQVLGAYAVEAIKGSQEPFQPFLHELSRPHKGQIEVATNIRYILKSSKLARVQHEESDPEGQLRQDTYCVRGSPQWIGPSLEDLLLAQEQIDIELNSTTGELDDNIEILHPNANVSIQILNPVVDIDSNYIHHGANFMAMSYASEKMRLALHHMAKLTYTQLTELLNNHMNKGLPPNLSVNEPSLDYCMKASDIAAASYLSEIAYLANPVSTHVISAEMHNQAINSLALISVRYTMDAVKLVRMIMSTHLYALVQATDLRAMEFTFRHSLFEALRSETVAHFGHVSSITTDDETFFREITHPLVVLLNATTWEDSYSRFEGVFRKLSGYILKQLKRKLYPNKDITLSSVEGWQETMSARAREAFIHTKDTYIPSAESKGYELLGRTKALYKFVRGELGVELHWGDPEKDKTEIGTEIAKIFRAFENGSIAPVLLDVVGKQL</sequence>
<dbReference type="Gene3D" id="1.10.275.10">
    <property type="entry name" value="Fumarase/aspartase (N-terminal domain)"/>
    <property type="match status" value="1"/>
</dbReference>
<keyword evidence="2" id="KW-0456">Lyase</keyword>
<protein>
    <submittedName>
        <fullName evidence="3">L-Aspartase-like protein</fullName>
    </submittedName>
</protein>
<dbReference type="Gene3D" id="1.20.200.10">
    <property type="entry name" value="Fumarase/aspartase (Central domain)"/>
    <property type="match status" value="1"/>
</dbReference>
<dbReference type="EMBL" id="MU790822">
    <property type="protein sequence ID" value="KAJ3992790.1"/>
    <property type="molecule type" value="Genomic_DNA"/>
</dbReference>
<dbReference type="Pfam" id="PF00221">
    <property type="entry name" value="Lyase_aromatic"/>
    <property type="match status" value="1"/>
</dbReference>
<dbReference type="InterPro" id="IPR024083">
    <property type="entry name" value="Fumarase/histidase_N"/>
</dbReference>
<dbReference type="Proteomes" id="UP001163828">
    <property type="component" value="Unassembled WGS sequence"/>
</dbReference>
<dbReference type="CDD" id="cd00332">
    <property type="entry name" value="PAL-HAL"/>
    <property type="match status" value="1"/>
</dbReference>
<evidence type="ECO:0000313" key="4">
    <source>
        <dbReference type="Proteomes" id="UP001163828"/>
    </source>
</evidence>
<organism evidence="3 4">
    <name type="scientific">Lentinula boryana</name>
    <dbReference type="NCBI Taxonomy" id="40481"/>
    <lineage>
        <taxon>Eukaryota</taxon>
        <taxon>Fungi</taxon>
        <taxon>Dikarya</taxon>
        <taxon>Basidiomycota</taxon>
        <taxon>Agaricomycotina</taxon>
        <taxon>Agaricomycetes</taxon>
        <taxon>Agaricomycetidae</taxon>
        <taxon>Agaricales</taxon>
        <taxon>Marasmiineae</taxon>
        <taxon>Omphalotaceae</taxon>
        <taxon>Lentinula</taxon>
    </lineage>
</organism>
<dbReference type="InterPro" id="IPR005922">
    <property type="entry name" value="Phe_NH3-lyase"/>
</dbReference>
<dbReference type="NCBIfam" id="TIGR01226">
    <property type="entry name" value="phe_am_lyase"/>
    <property type="match status" value="1"/>
</dbReference>
<evidence type="ECO:0000313" key="3">
    <source>
        <dbReference type="EMBL" id="KAJ3992790.1"/>
    </source>
</evidence>
<proteinExistence type="inferred from homology"/>
<comment type="similarity">
    <text evidence="1 2">Belongs to the PAL/histidase family.</text>
</comment>
<dbReference type="SUPFAM" id="SSF48557">
    <property type="entry name" value="L-aspartase-like"/>
    <property type="match status" value="1"/>
</dbReference>
<dbReference type="InterPro" id="IPR001106">
    <property type="entry name" value="Aromatic_Lyase"/>
</dbReference>
<dbReference type="Gene3D" id="1.10.274.20">
    <property type="entry name" value="Phenylalanine ammonia-lyase 1, domain 3"/>
    <property type="match status" value="1"/>
</dbReference>